<feature type="domain" description="CRAL-TRIO" evidence="1">
    <location>
        <begin position="85"/>
        <end position="257"/>
    </location>
</feature>
<dbReference type="PROSITE" id="PS50191">
    <property type="entry name" value="CRAL_TRIO"/>
    <property type="match status" value="1"/>
</dbReference>
<dbReference type="Gene3D" id="2.60.120.680">
    <property type="entry name" value="GOLD domain"/>
    <property type="match status" value="1"/>
</dbReference>
<dbReference type="SMART" id="SM00516">
    <property type="entry name" value="SEC14"/>
    <property type="match status" value="1"/>
</dbReference>
<dbReference type="InterPro" id="IPR009038">
    <property type="entry name" value="GOLD_dom"/>
</dbReference>
<evidence type="ECO:0000259" key="2">
    <source>
        <dbReference type="PROSITE" id="PS50866"/>
    </source>
</evidence>
<dbReference type="PROSITE" id="PS50866">
    <property type="entry name" value="GOLD"/>
    <property type="match status" value="1"/>
</dbReference>
<feature type="domain" description="GOLD" evidence="2">
    <location>
        <begin position="286"/>
        <end position="382"/>
    </location>
</feature>
<reference evidence="4" key="1">
    <citation type="submission" date="2022-11" db="UniProtKB">
        <authorList>
            <consortium name="WormBaseParasite"/>
        </authorList>
    </citation>
    <scope>IDENTIFICATION</scope>
</reference>
<organism evidence="3 4">
    <name type="scientific">Plectus sambesii</name>
    <dbReference type="NCBI Taxonomy" id="2011161"/>
    <lineage>
        <taxon>Eukaryota</taxon>
        <taxon>Metazoa</taxon>
        <taxon>Ecdysozoa</taxon>
        <taxon>Nematoda</taxon>
        <taxon>Chromadorea</taxon>
        <taxon>Plectida</taxon>
        <taxon>Plectina</taxon>
        <taxon>Plectoidea</taxon>
        <taxon>Plectidae</taxon>
        <taxon>Plectus</taxon>
    </lineage>
</organism>
<dbReference type="PANTHER" id="PTHR23324">
    <property type="entry name" value="SEC14 RELATED PROTEIN"/>
    <property type="match status" value="1"/>
</dbReference>
<dbReference type="InterPro" id="IPR036273">
    <property type="entry name" value="CRAL/TRIO_N_dom_sf"/>
</dbReference>
<dbReference type="SUPFAM" id="SSF46938">
    <property type="entry name" value="CRAL/TRIO N-terminal domain"/>
    <property type="match status" value="1"/>
</dbReference>
<evidence type="ECO:0000259" key="1">
    <source>
        <dbReference type="PROSITE" id="PS50191"/>
    </source>
</evidence>
<dbReference type="InterPro" id="IPR051064">
    <property type="entry name" value="SEC14/CRAL-TRIO_domain"/>
</dbReference>
<dbReference type="Gene3D" id="3.40.525.10">
    <property type="entry name" value="CRAL-TRIO lipid binding domain"/>
    <property type="match status" value="1"/>
</dbReference>
<dbReference type="CDD" id="cd00170">
    <property type="entry name" value="SEC14"/>
    <property type="match status" value="1"/>
</dbReference>
<evidence type="ECO:0000313" key="3">
    <source>
        <dbReference type="Proteomes" id="UP000887566"/>
    </source>
</evidence>
<evidence type="ECO:0000313" key="4">
    <source>
        <dbReference type="WBParaSite" id="PSAMB.scaffold1940size26527.g15881.t1"/>
    </source>
</evidence>
<keyword evidence="3" id="KW-1185">Reference proteome</keyword>
<proteinExistence type="predicted"/>
<dbReference type="SUPFAM" id="SSF52087">
    <property type="entry name" value="CRAL/TRIO domain"/>
    <property type="match status" value="1"/>
</dbReference>
<sequence length="389" mass="44020">MADVDEITSEDKEMIEELRSRVSEDLKGIPFYSDDYSLLRWLIGWDYNIDVIVPKLRYAFTTSAALKLNEVDLSSVDIITEHVCSVMDTMAYHPGGIMGFDKQGNVVTVQMLAKGDNKGLLRSGKVSDMLTALIAESEGVLRLIRANEKRFNRKLGVVIICDLDEFSLDLIWMPAVKVYTVILQLLQDLYPDVARKVYVIRAPAAFQVAYNMIYPVLSKQTQSKVDFMGADWKEKLQEVISSDQLFEHWGGTRQASSPFGHLRMGGKVPKKFRYNADNNPEEPPSKEMTSINVPARSEQTVSIKVDLGGSRLKWFFRVSSGDINFSIVHSSGKVVRPMFRLTTEFVPEWGEVTCQLPGEYILTFDNKHGKLWSKEVKYRVKVVAPIKGS</sequence>
<dbReference type="PANTHER" id="PTHR23324:SF7">
    <property type="entry name" value="CRAL-TRIO DOMAIN-CONTAINING PROTEIN"/>
    <property type="match status" value="1"/>
</dbReference>
<dbReference type="Proteomes" id="UP000887566">
    <property type="component" value="Unplaced"/>
</dbReference>
<name>A0A914VGW0_9BILA</name>
<dbReference type="Pfam" id="PF00650">
    <property type="entry name" value="CRAL_TRIO"/>
    <property type="match status" value="1"/>
</dbReference>
<protein>
    <submittedName>
        <fullName evidence="4">CRAL-TRIO domain-containing protein</fullName>
    </submittedName>
</protein>
<dbReference type="AlphaFoldDB" id="A0A914VGW0"/>
<dbReference type="GO" id="GO:0005737">
    <property type="term" value="C:cytoplasm"/>
    <property type="evidence" value="ECO:0007669"/>
    <property type="project" value="TreeGrafter"/>
</dbReference>
<dbReference type="InterPro" id="IPR036865">
    <property type="entry name" value="CRAL-TRIO_dom_sf"/>
</dbReference>
<dbReference type="InterPro" id="IPR001251">
    <property type="entry name" value="CRAL-TRIO_dom"/>
</dbReference>
<dbReference type="SUPFAM" id="SSF101576">
    <property type="entry name" value="Supernatant protein factor (SPF), C-terminal domain"/>
    <property type="match status" value="1"/>
</dbReference>
<accession>A0A914VGW0</accession>
<dbReference type="InterPro" id="IPR036598">
    <property type="entry name" value="GOLD_dom_sf"/>
</dbReference>
<dbReference type="WBParaSite" id="PSAMB.scaffold1940size26527.g15881.t1">
    <property type="protein sequence ID" value="PSAMB.scaffold1940size26527.g15881.t1"/>
    <property type="gene ID" value="PSAMB.scaffold1940size26527.g15881"/>
</dbReference>